<organism evidence="1 2">
    <name type="scientific">Candidatus Bacteroides merdigallinarum</name>
    <dbReference type="NCBI Taxonomy" id="2838473"/>
    <lineage>
        <taxon>Bacteria</taxon>
        <taxon>Pseudomonadati</taxon>
        <taxon>Bacteroidota</taxon>
        <taxon>Bacteroidia</taxon>
        <taxon>Bacteroidales</taxon>
        <taxon>Bacteroidaceae</taxon>
        <taxon>Bacteroides</taxon>
    </lineage>
</organism>
<proteinExistence type="predicted"/>
<dbReference type="Proteomes" id="UP000824028">
    <property type="component" value="Unassembled WGS sequence"/>
</dbReference>
<name>A0A9D2E7W6_9BACE</name>
<dbReference type="EMBL" id="DXBX01000021">
    <property type="protein sequence ID" value="HIZ32430.1"/>
    <property type="molecule type" value="Genomic_DNA"/>
</dbReference>
<protein>
    <submittedName>
        <fullName evidence="1">Uncharacterized protein</fullName>
    </submittedName>
</protein>
<evidence type="ECO:0000313" key="2">
    <source>
        <dbReference type="Proteomes" id="UP000824028"/>
    </source>
</evidence>
<evidence type="ECO:0000313" key="1">
    <source>
        <dbReference type="EMBL" id="HIZ32430.1"/>
    </source>
</evidence>
<dbReference type="AlphaFoldDB" id="A0A9D2E7W6"/>
<reference evidence="1" key="2">
    <citation type="submission" date="2021-04" db="EMBL/GenBank/DDBJ databases">
        <authorList>
            <person name="Gilroy R."/>
        </authorList>
    </citation>
    <scope>NUCLEOTIDE SEQUENCE</scope>
    <source>
        <strain evidence="1">ChiHjej9B8-1298</strain>
    </source>
</reference>
<sequence length="106" mass="12758">MKTKTIDLVRTCSRCRRTLPLEEFYLIQKSTGKHDAYCKECRRLHNRLRQHPEEIVLPSPPPRTHHLICEEPDRDRRIELIIQAHRIVQASIKRKQQRLLEEEDPD</sequence>
<gene>
    <name evidence="1" type="ORF">H9814_02615</name>
</gene>
<accession>A0A9D2E7W6</accession>
<reference evidence="1" key="1">
    <citation type="journal article" date="2021" name="PeerJ">
        <title>Extensive microbial diversity within the chicken gut microbiome revealed by metagenomics and culture.</title>
        <authorList>
            <person name="Gilroy R."/>
            <person name="Ravi A."/>
            <person name="Getino M."/>
            <person name="Pursley I."/>
            <person name="Horton D.L."/>
            <person name="Alikhan N.F."/>
            <person name="Baker D."/>
            <person name="Gharbi K."/>
            <person name="Hall N."/>
            <person name="Watson M."/>
            <person name="Adriaenssens E.M."/>
            <person name="Foster-Nyarko E."/>
            <person name="Jarju S."/>
            <person name="Secka A."/>
            <person name="Antonio M."/>
            <person name="Oren A."/>
            <person name="Chaudhuri R.R."/>
            <person name="La Ragione R."/>
            <person name="Hildebrand F."/>
            <person name="Pallen M.J."/>
        </authorList>
    </citation>
    <scope>NUCLEOTIDE SEQUENCE</scope>
    <source>
        <strain evidence="1">ChiHjej9B8-1298</strain>
    </source>
</reference>
<comment type="caution">
    <text evidence="1">The sequence shown here is derived from an EMBL/GenBank/DDBJ whole genome shotgun (WGS) entry which is preliminary data.</text>
</comment>